<evidence type="ECO:0000256" key="7">
    <source>
        <dbReference type="ARBA" id="ARBA00022801"/>
    </source>
</evidence>
<dbReference type="InterPro" id="IPR000073">
    <property type="entry name" value="AB_hydrolase_1"/>
</dbReference>
<comment type="catalytic activity">
    <reaction evidence="2">
        <text>a neolactoside IV(2)-alpha-Fuc-nLc4Cer(d18:0) + H2O = a neolactoside nLc4Cer(d18:0) + L-fucose</text>
        <dbReference type="Rhea" id="RHEA:49308"/>
        <dbReference type="ChEBI" id="CHEBI:2181"/>
        <dbReference type="ChEBI" id="CHEBI:15377"/>
        <dbReference type="ChEBI" id="CHEBI:91119"/>
        <dbReference type="ChEBI" id="CHEBI:91121"/>
    </reaction>
    <physiologicalReaction direction="left-to-right" evidence="2">
        <dbReference type="Rhea" id="RHEA:49309"/>
    </physiologicalReaction>
</comment>
<keyword evidence="10" id="KW-1133">Transmembrane helix</keyword>
<accession>A0A1I8IIG9</accession>
<dbReference type="InterPro" id="IPR029058">
    <property type="entry name" value="AB_hydrolase_fold"/>
</dbReference>
<dbReference type="FunFam" id="3.20.20.80:FF:000027">
    <property type="entry name" value="Alpha-L-fucosidase"/>
    <property type="match status" value="1"/>
</dbReference>
<dbReference type="Gene3D" id="3.20.20.80">
    <property type="entry name" value="Glycosidases"/>
    <property type="match status" value="1"/>
</dbReference>
<organism evidence="14 15">
    <name type="scientific">Macrostomum lignano</name>
    <dbReference type="NCBI Taxonomy" id="282301"/>
    <lineage>
        <taxon>Eukaryota</taxon>
        <taxon>Metazoa</taxon>
        <taxon>Spiralia</taxon>
        <taxon>Lophotrochozoa</taxon>
        <taxon>Platyhelminthes</taxon>
        <taxon>Rhabditophora</taxon>
        <taxon>Macrostomorpha</taxon>
        <taxon>Macrostomida</taxon>
        <taxon>Macrostomidae</taxon>
        <taxon>Macrostomum</taxon>
    </lineage>
</organism>
<dbReference type="GO" id="GO:0004560">
    <property type="term" value="F:alpha-L-fucosidase activity"/>
    <property type="evidence" value="ECO:0007669"/>
    <property type="project" value="UniProtKB-EC"/>
</dbReference>
<dbReference type="InterPro" id="IPR018526">
    <property type="entry name" value="Glyco_hydro_29_CS"/>
</dbReference>
<dbReference type="WBParaSite" id="maker-uti_cns_0012654-snap-gene-0.3-mRNA-1">
    <property type="protein sequence ID" value="maker-uti_cns_0012654-snap-gene-0.3-mRNA-1"/>
    <property type="gene ID" value="maker-uti_cns_0012654-snap-gene-0.3"/>
</dbReference>
<evidence type="ECO:0000256" key="2">
    <source>
        <dbReference type="ARBA" id="ARBA00000419"/>
    </source>
</evidence>
<comment type="catalytic activity">
    <reaction evidence="1">
        <text>a neolactoside IV(2)-alpha-Fuc-nLc4Cer(d18:1(4E)) + H2O = a neolactoside nLc4Cer(d18:1(4E)) + L-fucose</text>
        <dbReference type="Rhea" id="RHEA:48224"/>
        <dbReference type="ChEBI" id="CHEBI:2181"/>
        <dbReference type="ChEBI" id="CHEBI:15377"/>
        <dbReference type="ChEBI" id="CHEBI:17006"/>
        <dbReference type="ChEBI" id="CHEBI:28691"/>
    </reaction>
    <physiologicalReaction direction="left-to-right" evidence="1">
        <dbReference type="Rhea" id="RHEA:48225"/>
    </physiologicalReaction>
</comment>
<dbReference type="InterPro" id="IPR000933">
    <property type="entry name" value="Glyco_hydro_29"/>
</dbReference>
<keyword evidence="10" id="KW-0812">Transmembrane</keyword>
<evidence type="ECO:0000256" key="5">
    <source>
        <dbReference type="ARBA" id="ARBA00012662"/>
    </source>
</evidence>
<evidence type="ECO:0000256" key="4">
    <source>
        <dbReference type="ARBA" id="ARBA00007951"/>
    </source>
</evidence>
<dbReference type="GO" id="GO:0005764">
    <property type="term" value="C:lysosome"/>
    <property type="evidence" value="ECO:0007669"/>
    <property type="project" value="TreeGrafter"/>
</dbReference>
<dbReference type="InterPro" id="IPR013780">
    <property type="entry name" value="Glyco_hydro_b"/>
</dbReference>
<evidence type="ECO:0000256" key="10">
    <source>
        <dbReference type="SAM" id="Phobius"/>
    </source>
</evidence>
<keyword evidence="8" id="KW-0325">Glycoprotein</keyword>
<feature type="domain" description="Glycoside hydrolase family 29 N-terminal" evidence="12">
    <location>
        <begin position="370"/>
        <end position="706"/>
    </location>
</feature>
<feature type="domain" description="Alpha-L-fucosidase C-terminal" evidence="13">
    <location>
        <begin position="717"/>
        <end position="796"/>
    </location>
</feature>
<dbReference type="GO" id="GO:0006004">
    <property type="term" value="P:fucose metabolic process"/>
    <property type="evidence" value="ECO:0007669"/>
    <property type="project" value="InterPro"/>
</dbReference>
<keyword evidence="10" id="KW-0472">Membrane</keyword>
<evidence type="ECO:0000256" key="9">
    <source>
        <dbReference type="ARBA" id="ARBA00023295"/>
    </source>
</evidence>
<feature type="domain" description="AB hydrolase-1" evidence="11">
    <location>
        <begin position="112"/>
        <end position="223"/>
    </location>
</feature>
<name>A0A1I8IIG9_9PLAT</name>
<comment type="similarity">
    <text evidence="4">Belongs to the glycosyl hydrolase 29 family.</text>
</comment>
<dbReference type="SMART" id="SM00812">
    <property type="entry name" value="Alpha_L_fucos"/>
    <property type="match status" value="1"/>
</dbReference>
<keyword evidence="7" id="KW-0378">Hydrolase</keyword>
<evidence type="ECO:0000259" key="13">
    <source>
        <dbReference type="Pfam" id="PF16757"/>
    </source>
</evidence>
<keyword evidence="9" id="KW-0326">Glycosidase</keyword>
<evidence type="ECO:0000259" key="12">
    <source>
        <dbReference type="Pfam" id="PF01120"/>
    </source>
</evidence>
<evidence type="ECO:0000256" key="3">
    <source>
        <dbReference type="ARBA" id="ARBA00004071"/>
    </source>
</evidence>
<dbReference type="Pfam" id="PF01120">
    <property type="entry name" value="Alpha_L_fucos"/>
    <property type="match status" value="1"/>
</dbReference>
<sequence length="822" mass="93829">MQTPLLPAQNMAFIGRCFNLLIWFLVSIYVIVPLIVYLYPGILTSVVFFNLYYCPHFSRNFSDFEHYGLSPNSTRNFYLANSLGHKLGVWQLESEPCSTQTEFEAKLLDGRPVLLYYHGNALNRGGHHMVDLYKRLLKENDVHILALDYRGYGDSEGLLETEIDAVDDAEVLFNYVTKSGVKRLYLWGHSLGTGVVSHLAKRLSDSGRLNPIAGLVLESPFNNIRDGVRMHHFSLPYRLLPYFEPVFVDGVGKCGIRFDSDRNLARLSSPVPVLIIHAQDDRVVPIELGRQLRDYLNTARGGADISAVRFLELPANKGYKHTRAVDAPEVYVEFQRLIETTRASLVKNPEMRLTKLLTVASFAFCLASLCQCRYTPDWASLDSRPLPAWYDQSKIGIFIHWGVFSVPSYHSEWFWWDWQGTDKQKDVVNFMKQNYPPGFTYADFAPKFKATFFNPDQWAELFDSAGAKYVVFTSKHHEGYCNWDTAYSFNWNSKQVGPNRDLVADLAAAIRKRPGLRFGLYHSLYEWFNPLYQNDQRSQFKTRDFVLSKTMPELYELVNRFKPDVVWSDGDWDAPAEYWNSTGFLAWLYNDSPVNDSVVTNDRWGKGVMCNHGGYYTCQDRYNPGILQPHKWENCMTLDKQSWGYRRDARLADYLTPQELLSTLATTISCGGNLLVNVGPTADGTIDPVMEERLRQLGSWLRTNGEAVYNSTPWSRQNDTATSGVWYTQRAGSVYAFLLTWPANDRLLLGSVAMATNVTLLGHPKRPAFSATPKGLSVALPSLDGTGLRWAWVLRLDGVKPPKSAERPRIFEPMPNREFDRL</sequence>
<evidence type="ECO:0000256" key="8">
    <source>
        <dbReference type="ARBA" id="ARBA00023180"/>
    </source>
</evidence>
<dbReference type="InterPro" id="IPR057739">
    <property type="entry name" value="Glyco_hydro_29_N"/>
</dbReference>
<dbReference type="InterPro" id="IPR031919">
    <property type="entry name" value="Fucosidase_C"/>
</dbReference>
<evidence type="ECO:0000256" key="1">
    <source>
        <dbReference type="ARBA" id="ARBA00000321"/>
    </source>
</evidence>
<dbReference type="AlphaFoldDB" id="A0A1I8IIG9"/>
<dbReference type="PANTHER" id="PTHR10030:SF37">
    <property type="entry name" value="ALPHA-L-FUCOSIDASE-RELATED"/>
    <property type="match status" value="1"/>
</dbReference>
<dbReference type="Pfam" id="PF00561">
    <property type="entry name" value="Abhydrolase_1"/>
    <property type="match status" value="1"/>
</dbReference>
<evidence type="ECO:0000259" key="11">
    <source>
        <dbReference type="Pfam" id="PF00561"/>
    </source>
</evidence>
<dbReference type="PRINTS" id="PR00741">
    <property type="entry name" value="GLHYDRLASE29"/>
</dbReference>
<evidence type="ECO:0000256" key="6">
    <source>
        <dbReference type="ARBA" id="ARBA00022729"/>
    </source>
</evidence>
<dbReference type="Proteomes" id="UP000095280">
    <property type="component" value="Unplaced"/>
</dbReference>
<dbReference type="Pfam" id="PF16757">
    <property type="entry name" value="Fucosidase_C"/>
    <property type="match status" value="1"/>
</dbReference>
<dbReference type="EC" id="3.2.1.51" evidence="5"/>
<dbReference type="GO" id="GO:0016139">
    <property type="term" value="P:glycoside catabolic process"/>
    <property type="evidence" value="ECO:0007669"/>
    <property type="project" value="TreeGrafter"/>
</dbReference>
<dbReference type="PANTHER" id="PTHR10030">
    <property type="entry name" value="ALPHA-L-FUCOSIDASE"/>
    <property type="match status" value="1"/>
</dbReference>
<evidence type="ECO:0000313" key="14">
    <source>
        <dbReference type="Proteomes" id="UP000095280"/>
    </source>
</evidence>
<proteinExistence type="inferred from homology"/>
<keyword evidence="14" id="KW-1185">Reference proteome</keyword>
<dbReference type="SUPFAM" id="SSF51445">
    <property type="entry name" value="(Trans)glycosidases"/>
    <property type="match status" value="1"/>
</dbReference>
<evidence type="ECO:0000313" key="15">
    <source>
        <dbReference type="WBParaSite" id="maker-uti_cns_0012654-snap-gene-0.3-mRNA-1"/>
    </source>
</evidence>
<comment type="function">
    <text evidence="3">Alpha-L-fucosidase is responsible for hydrolyzing the alpha-1,6-linked fucose joined to the reducing-end N-acetylglucosamine of the carbohydrate moieties of glycoproteins.</text>
</comment>
<reference evidence="15" key="1">
    <citation type="submission" date="2016-11" db="UniProtKB">
        <authorList>
            <consortium name="WormBaseParasite"/>
        </authorList>
    </citation>
    <scope>IDENTIFICATION</scope>
</reference>
<dbReference type="PROSITE" id="PS00385">
    <property type="entry name" value="ALPHA_L_FUCOSIDASE"/>
    <property type="match status" value="1"/>
</dbReference>
<dbReference type="SUPFAM" id="SSF53474">
    <property type="entry name" value="alpha/beta-Hydrolases"/>
    <property type="match status" value="1"/>
</dbReference>
<dbReference type="InterPro" id="IPR017853">
    <property type="entry name" value="GH"/>
</dbReference>
<dbReference type="Gene3D" id="2.60.40.1180">
    <property type="entry name" value="Golgi alpha-mannosidase II"/>
    <property type="match status" value="1"/>
</dbReference>
<keyword evidence="6" id="KW-0732">Signal</keyword>
<dbReference type="Gene3D" id="3.40.50.1820">
    <property type="entry name" value="alpha/beta hydrolase"/>
    <property type="match status" value="1"/>
</dbReference>
<protein>
    <recommendedName>
        <fullName evidence="5">alpha-L-fucosidase</fullName>
        <ecNumber evidence="5">3.2.1.51</ecNumber>
    </recommendedName>
</protein>
<dbReference type="InterPro" id="IPR016286">
    <property type="entry name" value="FUC_metazoa-typ"/>
</dbReference>
<feature type="transmembrane region" description="Helical" evidence="10">
    <location>
        <begin position="20"/>
        <end position="53"/>
    </location>
</feature>